<evidence type="ECO:0000313" key="4">
    <source>
        <dbReference type="Proteomes" id="UP001642540"/>
    </source>
</evidence>
<proteinExistence type="predicted"/>
<feature type="domain" description="CARD" evidence="2">
    <location>
        <begin position="1"/>
        <end position="65"/>
    </location>
</feature>
<dbReference type="InterPro" id="IPR001315">
    <property type="entry name" value="CARD"/>
</dbReference>
<evidence type="ECO:0000259" key="2">
    <source>
        <dbReference type="PROSITE" id="PS50209"/>
    </source>
</evidence>
<comment type="caution">
    <text evidence="3">The sequence shown here is derived from an EMBL/GenBank/DDBJ whole genome shotgun (WGS) entry which is preliminary data.</text>
</comment>
<dbReference type="InterPro" id="IPR008271">
    <property type="entry name" value="Ser/Thr_kinase_AS"/>
</dbReference>
<feature type="domain" description="Protein kinase" evidence="1">
    <location>
        <begin position="108"/>
        <end position="372"/>
    </location>
</feature>
<dbReference type="PANTHER" id="PTHR13954:SF6">
    <property type="entry name" value="NON-SPECIFIC SERINE_THREONINE PROTEIN KINASE"/>
    <property type="match status" value="1"/>
</dbReference>
<reference evidence="3 4" key="1">
    <citation type="submission" date="2024-08" db="EMBL/GenBank/DDBJ databases">
        <authorList>
            <person name="Cucini C."/>
            <person name="Frati F."/>
        </authorList>
    </citation>
    <scope>NUCLEOTIDE SEQUENCE [LARGE SCALE GENOMIC DNA]</scope>
</reference>
<dbReference type="Gene3D" id="1.10.510.10">
    <property type="entry name" value="Transferase(Phosphotransferase) domain 1"/>
    <property type="match status" value="1"/>
</dbReference>
<dbReference type="InterPro" id="IPR000719">
    <property type="entry name" value="Prot_kinase_dom"/>
</dbReference>
<dbReference type="InterPro" id="IPR011009">
    <property type="entry name" value="Kinase-like_dom_sf"/>
</dbReference>
<protein>
    <submittedName>
        <fullName evidence="3">Uncharacterized protein</fullName>
    </submittedName>
</protein>
<organism evidence="3 4">
    <name type="scientific">Orchesella dallaii</name>
    <dbReference type="NCBI Taxonomy" id="48710"/>
    <lineage>
        <taxon>Eukaryota</taxon>
        <taxon>Metazoa</taxon>
        <taxon>Ecdysozoa</taxon>
        <taxon>Arthropoda</taxon>
        <taxon>Hexapoda</taxon>
        <taxon>Collembola</taxon>
        <taxon>Entomobryomorpha</taxon>
        <taxon>Entomobryoidea</taxon>
        <taxon>Orchesellidae</taxon>
        <taxon>Orchesellinae</taxon>
        <taxon>Orchesella</taxon>
    </lineage>
</organism>
<dbReference type="Gene3D" id="3.30.420.40">
    <property type="match status" value="1"/>
</dbReference>
<sequence>MEEWQVNCVSRNFDQLINTTICNESLLRKLVGMQMLTTEEVDNLTHPSQNRWTQARSLYNIMEARVNGFNALMNAFRATNQSGPLSILTTEADRWTFNELDDTIYVTYDTRNVIGTGSPGTIVCKGKFGAMDVAVKLTCHTVLHSSIKEAILNEVKILRECDGHLNIVRYFGSKIAADYIVIALELCDTTLSEWITNRSVELAPLEVLKQTTIGLEWLHSKNIIHRDLKPENILLKIARPKPLVKISDFGISKCVTVGRDYISTLGTGTLAWMAPEILNQTQNNGNNPIRFTFESDIFSLGCIYYYALTNGKHAFGNVLTSPGNILNGHMSIVPSDLVNAIPENLPFIEPMITTNPALRPSCSYLLSCTEFWANQIGDWSQRRSEVEPQKLICRLTEHDITMGYIKSDGRPNMIPNVDGEIHIETCLTITSNNEILIGKAAVTNNAESNGKLWQLYGILFKRGHYGCNISYNNEIFELTVKFFIGHFLKRLKEVAETTIGITFPIIILVVTVPMLLQHEADIQVGSIDIANFSKVQVVREVECLANAFQIETNGHLSNNEELLVISHSSHEKFSIFSLKLNIEIGLYKCGQNSSVTKIYEDHAVIRTRTNILLNFLTLQAHENVHQEPDTSILPRSLKSLLRSRRPKFAVVACEVTERRDFILRQLRKYNIDVRPLLNYKLAVTIGAELATANG</sequence>
<gene>
    <name evidence="3" type="ORF">ODALV1_LOCUS26375</name>
</gene>
<accession>A0ABP1RV91</accession>
<dbReference type="InterPro" id="IPR045133">
    <property type="entry name" value="IRE1/2-like"/>
</dbReference>
<dbReference type="InterPro" id="IPR011029">
    <property type="entry name" value="DEATH-like_dom_sf"/>
</dbReference>
<dbReference type="PANTHER" id="PTHR13954">
    <property type="entry name" value="IRE1-RELATED"/>
    <property type="match status" value="1"/>
</dbReference>
<evidence type="ECO:0000313" key="3">
    <source>
        <dbReference type="EMBL" id="CAL8136292.1"/>
    </source>
</evidence>
<dbReference type="PROSITE" id="PS50011">
    <property type="entry name" value="PROTEIN_KINASE_DOM"/>
    <property type="match status" value="1"/>
</dbReference>
<dbReference type="SMART" id="SM00220">
    <property type="entry name" value="S_TKc"/>
    <property type="match status" value="1"/>
</dbReference>
<dbReference type="Gene3D" id="1.10.533.10">
    <property type="entry name" value="Death Domain, Fas"/>
    <property type="match status" value="1"/>
</dbReference>
<evidence type="ECO:0000259" key="1">
    <source>
        <dbReference type="PROSITE" id="PS50011"/>
    </source>
</evidence>
<dbReference type="Gene3D" id="3.30.200.20">
    <property type="entry name" value="Phosphorylase Kinase, domain 1"/>
    <property type="match status" value="1"/>
</dbReference>
<dbReference type="InterPro" id="IPR043129">
    <property type="entry name" value="ATPase_NBD"/>
</dbReference>
<name>A0ABP1RV91_9HEXA</name>
<keyword evidence="4" id="KW-1185">Reference proteome</keyword>
<dbReference type="Pfam" id="PF00069">
    <property type="entry name" value="Pkinase"/>
    <property type="match status" value="1"/>
</dbReference>
<dbReference type="PROSITE" id="PS50209">
    <property type="entry name" value="CARD"/>
    <property type="match status" value="1"/>
</dbReference>
<dbReference type="SUPFAM" id="SSF56112">
    <property type="entry name" value="Protein kinase-like (PK-like)"/>
    <property type="match status" value="1"/>
</dbReference>
<dbReference type="Proteomes" id="UP001642540">
    <property type="component" value="Unassembled WGS sequence"/>
</dbReference>
<dbReference type="EMBL" id="CAXLJM020000111">
    <property type="protein sequence ID" value="CAL8136292.1"/>
    <property type="molecule type" value="Genomic_DNA"/>
</dbReference>
<dbReference type="SUPFAM" id="SSF53067">
    <property type="entry name" value="Actin-like ATPase domain"/>
    <property type="match status" value="1"/>
</dbReference>
<dbReference type="PROSITE" id="PS00108">
    <property type="entry name" value="PROTEIN_KINASE_ST"/>
    <property type="match status" value="1"/>
</dbReference>